<dbReference type="AlphaFoldDB" id="A0A2I8VGS7"/>
<dbReference type="Pfam" id="PF13439">
    <property type="entry name" value="Glyco_transf_4"/>
    <property type="match status" value="1"/>
</dbReference>
<dbReference type="InterPro" id="IPR001296">
    <property type="entry name" value="Glyco_trans_1"/>
</dbReference>
<feature type="region of interest" description="Disordered" evidence="1">
    <location>
        <begin position="1"/>
        <end position="22"/>
    </location>
</feature>
<feature type="domain" description="Glycosyl transferase family 1" evidence="2">
    <location>
        <begin position="175"/>
        <end position="321"/>
    </location>
</feature>
<dbReference type="Proteomes" id="UP000236584">
    <property type="component" value="Chromosome"/>
</dbReference>
<reference evidence="4 5" key="1">
    <citation type="submission" date="2018-01" db="EMBL/GenBank/DDBJ databases">
        <title>Complete genome sequence of Salinigranum rubrum GX10T, an extremely halophilic archaeon isolated from a marine solar saltern.</title>
        <authorList>
            <person name="Han S."/>
        </authorList>
    </citation>
    <scope>NUCLEOTIDE SEQUENCE [LARGE SCALE GENOMIC DNA]</scope>
    <source>
        <strain evidence="4 5">GX10</strain>
    </source>
</reference>
<dbReference type="GO" id="GO:0016757">
    <property type="term" value="F:glycosyltransferase activity"/>
    <property type="evidence" value="ECO:0007669"/>
    <property type="project" value="InterPro"/>
</dbReference>
<gene>
    <name evidence="4" type="ORF">C2R22_05235</name>
</gene>
<name>A0A2I8VGS7_9EURY</name>
<dbReference type="PANTHER" id="PTHR12526:SF630">
    <property type="entry name" value="GLYCOSYLTRANSFERASE"/>
    <property type="match status" value="1"/>
</dbReference>
<dbReference type="GeneID" id="35591471"/>
<dbReference type="InterPro" id="IPR028098">
    <property type="entry name" value="Glyco_trans_4-like_N"/>
</dbReference>
<evidence type="ECO:0000259" key="3">
    <source>
        <dbReference type="Pfam" id="PF13439"/>
    </source>
</evidence>
<evidence type="ECO:0000256" key="1">
    <source>
        <dbReference type="SAM" id="MobiDB-lite"/>
    </source>
</evidence>
<keyword evidence="4" id="KW-0808">Transferase</keyword>
<feature type="domain" description="Glycosyltransferase subfamily 4-like N-terminal" evidence="3">
    <location>
        <begin position="17"/>
        <end position="166"/>
    </location>
</feature>
<dbReference type="SUPFAM" id="SSF53756">
    <property type="entry name" value="UDP-Glycosyltransferase/glycogen phosphorylase"/>
    <property type="match status" value="1"/>
</dbReference>
<evidence type="ECO:0000313" key="5">
    <source>
        <dbReference type="Proteomes" id="UP000236584"/>
    </source>
</evidence>
<feature type="compositionally biased region" description="Basic and acidic residues" evidence="1">
    <location>
        <begin position="12"/>
        <end position="22"/>
    </location>
</feature>
<dbReference type="Pfam" id="PF00534">
    <property type="entry name" value="Glycos_transf_1"/>
    <property type="match status" value="1"/>
</dbReference>
<keyword evidence="5" id="KW-1185">Reference proteome</keyword>
<protein>
    <submittedName>
        <fullName evidence="4">Glycosyl transferase family 1</fullName>
    </submittedName>
</protein>
<evidence type="ECO:0000259" key="2">
    <source>
        <dbReference type="Pfam" id="PF00534"/>
    </source>
</evidence>
<dbReference type="PANTHER" id="PTHR12526">
    <property type="entry name" value="GLYCOSYLTRANSFERASE"/>
    <property type="match status" value="1"/>
</dbReference>
<dbReference type="OrthoDB" id="132546at2157"/>
<dbReference type="KEGG" id="srub:C2R22_05235"/>
<sequence>MHVAFVSMRTAQHHETGATERTRRVAEALAARGHEVTVCCARWWGGTLPAFDQNDVTYRAVTDEPAAGSFGSKLPFRLLKTKPDVVQAVNSPPGHVVAAKRACRLLRVPLVVDWWQDAGDDWVGYKRAARAANRVLVPSELVRTQVREHGAAEERIETVPESIDVDLVRDAPVDRRADIVYANDLDEGCNVESFLLALAELRTQTWRAAVIGDGPLRETTEETAADLRIDDRVAFLGDLPPEEFVPILKGARVFAQTAEHEPFATELLWALACGCIGLVEYQAGSSAHELVTGTGRGRRVTSPQELATAISDAADEPPRTRSENYAAYDHDAVLDRYLDVYREAIDERGFSLGLF</sequence>
<dbReference type="EMBL" id="CP026309">
    <property type="protein sequence ID" value="AUV81136.1"/>
    <property type="molecule type" value="Genomic_DNA"/>
</dbReference>
<organism evidence="4 5">
    <name type="scientific">Salinigranum rubrum</name>
    <dbReference type="NCBI Taxonomy" id="755307"/>
    <lineage>
        <taxon>Archaea</taxon>
        <taxon>Methanobacteriati</taxon>
        <taxon>Methanobacteriota</taxon>
        <taxon>Stenosarchaea group</taxon>
        <taxon>Halobacteria</taxon>
        <taxon>Halobacteriales</taxon>
        <taxon>Haloferacaceae</taxon>
        <taxon>Salinigranum</taxon>
    </lineage>
</organism>
<accession>A0A2I8VGS7</accession>
<evidence type="ECO:0000313" key="4">
    <source>
        <dbReference type="EMBL" id="AUV81136.1"/>
    </source>
</evidence>
<dbReference type="RefSeq" id="WP_103424824.1">
    <property type="nucleotide sequence ID" value="NZ_CP026309.1"/>
</dbReference>
<proteinExistence type="predicted"/>
<dbReference type="Gene3D" id="3.40.50.2000">
    <property type="entry name" value="Glycogen Phosphorylase B"/>
    <property type="match status" value="2"/>
</dbReference>